<dbReference type="InterPro" id="IPR036034">
    <property type="entry name" value="PDZ_sf"/>
</dbReference>
<keyword evidence="3" id="KW-0862">Zinc</keyword>
<evidence type="ECO:0000256" key="1">
    <source>
        <dbReference type="ARBA" id="ARBA00022723"/>
    </source>
</evidence>
<dbReference type="Pfam" id="PF17820">
    <property type="entry name" value="PDZ_6"/>
    <property type="match status" value="1"/>
</dbReference>
<dbReference type="InterPro" id="IPR041489">
    <property type="entry name" value="PDZ_6"/>
</dbReference>
<reference evidence="7" key="1">
    <citation type="journal article" date="2023" name="Insect Mol. Biol.">
        <title>Genome sequencing provides insights into the evolution of gene families encoding plant cell wall-degrading enzymes in longhorned beetles.</title>
        <authorList>
            <person name="Shin N.R."/>
            <person name="Okamura Y."/>
            <person name="Kirsch R."/>
            <person name="Pauchet Y."/>
        </authorList>
    </citation>
    <scope>NUCLEOTIDE SEQUENCE</scope>
    <source>
        <strain evidence="7">AMC_N1</strain>
    </source>
</reference>
<dbReference type="InterPro" id="IPR013083">
    <property type="entry name" value="Znf_RING/FYVE/PHD"/>
</dbReference>
<dbReference type="PANTHER" id="PTHR45877:SF2">
    <property type="entry name" value="E3 UBIQUITIN-PROTEIN LIGASE SINA-RELATED"/>
    <property type="match status" value="1"/>
</dbReference>
<comment type="caution">
    <text evidence="7">The sequence shown here is derived from an EMBL/GenBank/DDBJ whole genome shotgun (WGS) entry which is preliminary data.</text>
</comment>
<dbReference type="CDD" id="cd16571">
    <property type="entry name" value="RING-HC_SIAHs"/>
    <property type="match status" value="1"/>
</dbReference>
<sequence length="409" mass="45345">MLSDADDAHYEPSVRLVDIEKNDSQCGFHLTRGKWDPYPWVSSVDDDSAAATAGVRPGDCLLEVNGEDVIGQRISEVARIVRANPDQVSLLLWNAGVDPDCSPEALCCGPLPKNLQRLSACMRTILTFLECPICLDTISPPTYQCDNGHLICIRCRTKSERCPICRLRLGRGRSLLSDQVYNAVIDAFDLRKDAERTRSAKIQQIFKQKKKKGNVPDIKITQSHTNKFLAKIIGKASKEKAENMARMGTDSGLGNRPASYHGSFEFLGRNEEATSSSLSNSLNNIKASVSQEETTLYHCPFDINCTTLIKGWNVEEPDGLAYLQDTLIWVWHLGNRVSSREHEIKVEIKNVDGDTLLSVRSSVFSLGSIGSQEIIEHRKGVFLSSKTLQSLGCSSKKLTLNITLLKCDN</sequence>
<evidence type="ECO:0000259" key="5">
    <source>
        <dbReference type="PROSITE" id="PS50089"/>
    </source>
</evidence>
<dbReference type="PANTHER" id="PTHR45877">
    <property type="entry name" value="E3 UBIQUITIN-PROTEIN LIGASE SIAH2"/>
    <property type="match status" value="1"/>
</dbReference>
<dbReference type="SUPFAM" id="SSF57850">
    <property type="entry name" value="RING/U-box"/>
    <property type="match status" value="1"/>
</dbReference>
<dbReference type="EMBL" id="JAPWTK010000102">
    <property type="protein sequence ID" value="KAJ8950334.1"/>
    <property type="molecule type" value="Genomic_DNA"/>
</dbReference>
<dbReference type="Proteomes" id="UP001162162">
    <property type="component" value="Unassembled WGS sequence"/>
</dbReference>
<dbReference type="GO" id="GO:0043161">
    <property type="term" value="P:proteasome-mediated ubiquitin-dependent protein catabolic process"/>
    <property type="evidence" value="ECO:0007669"/>
    <property type="project" value="TreeGrafter"/>
</dbReference>
<evidence type="ECO:0000256" key="4">
    <source>
        <dbReference type="PROSITE-ProRule" id="PRU00175"/>
    </source>
</evidence>
<dbReference type="PROSITE" id="PS50089">
    <property type="entry name" value="ZF_RING_2"/>
    <property type="match status" value="1"/>
</dbReference>
<dbReference type="PROSITE" id="PS50106">
    <property type="entry name" value="PDZ"/>
    <property type="match status" value="1"/>
</dbReference>
<evidence type="ECO:0000313" key="7">
    <source>
        <dbReference type="EMBL" id="KAJ8950334.1"/>
    </source>
</evidence>
<evidence type="ECO:0000313" key="8">
    <source>
        <dbReference type="Proteomes" id="UP001162162"/>
    </source>
</evidence>
<evidence type="ECO:0000259" key="6">
    <source>
        <dbReference type="PROSITE" id="PS50106"/>
    </source>
</evidence>
<keyword evidence="1" id="KW-0479">Metal-binding</keyword>
<feature type="domain" description="RING-type" evidence="5">
    <location>
        <begin position="131"/>
        <end position="166"/>
    </location>
</feature>
<name>A0AAV8YH96_9CUCU</name>
<dbReference type="Gene3D" id="3.30.40.10">
    <property type="entry name" value="Zinc/RING finger domain, C3HC4 (zinc finger)"/>
    <property type="match status" value="1"/>
</dbReference>
<dbReference type="Gene3D" id="2.30.42.10">
    <property type="match status" value="1"/>
</dbReference>
<keyword evidence="8" id="KW-1185">Reference proteome</keyword>
<dbReference type="GO" id="GO:0061630">
    <property type="term" value="F:ubiquitin protein ligase activity"/>
    <property type="evidence" value="ECO:0007669"/>
    <property type="project" value="TreeGrafter"/>
</dbReference>
<dbReference type="GO" id="GO:0005737">
    <property type="term" value="C:cytoplasm"/>
    <property type="evidence" value="ECO:0007669"/>
    <property type="project" value="TreeGrafter"/>
</dbReference>
<dbReference type="AlphaFoldDB" id="A0AAV8YH96"/>
<evidence type="ECO:0000256" key="2">
    <source>
        <dbReference type="ARBA" id="ARBA00022771"/>
    </source>
</evidence>
<dbReference type="GO" id="GO:0008270">
    <property type="term" value="F:zinc ion binding"/>
    <property type="evidence" value="ECO:0007669"/>
    <property type="project" value="UniProtKB-KW"/>
</dbReference>
<feature type="domain" description="PDZ" evidence="6">
    <location>
        <begin position="16"/>
        <end position="96"/>
    </location>
</feature>
<dbReference type="InterPro" id="IPR001478">
    <property type="entry name" value="PDZ"/>
</dbReference>
<gene>
    <name evidence="7" type="ORF">NQ318_021194</name>
</gene>
<organism evidence="7 8">
    <name type="scientific">Aromia moschata</name>
    <dbReference type="NCBI Taxonomy" id="1265417"/>
    <lineage>
        <taxon>Eukaryota</taxon>
        <taxon>Metazoa</taxon>
        <taxon>Ecdysozoa</taxon>
        <taxon>Arthropoda</taxon>
        <taxon>Hexapoda</taxon>
        <taxon>Insecta</taxon>
        <taxon>Pterygota</taxon>
        <taxon>Neoptera</taxon>
        <taxon>Endopterygota</taxon>
        <taxon>Coleoptera</taxon>
        <taxon>Polyphaga</taxon>
        <taxon>Cucujiformia</taxon>
        <taxon>Chrysomeloidea</taxon>
        <taxon>Cerambycidae</taxon>
        <taxon>Cerambycinae</taxon>
        <taxon>Callichromatini</taxon>
        <taxon>Aromia</taxon>
    </lineage>
</organism>
<dbReference type="SUPFAM" id="SSF50156">
    <property type="entry name" value="PDZ domain-like"/>
    <property type="match status" value="1"/>
</dbReference>
<dbReference type="InterPro" id="IPR004162">
    <property type="entry name" value="SINA-like_animal"/>
</dbReference>
<dbReference type="SMART" id="SM00228">
    <property type="entry name" value="PDZ"/>
    <property type="match status" value="1"/>
</dbReference>
<dbReference type="GO" id="GO:0031624">
    <property type="term" value="F:ubiquitin conjugating enzyme binding"/>
    <property type="evidence" value="ECO:0007669"/>
    <property type="project" value="TreeGrafter"/>
</dbReference>
<dbReference type="Pfam" id="PF21362">
    <property type="entry name" value="Sina_RING"/>
    <property type="match status" value="1"/>
</dbReference>
<evidence type="ECO:0000256" key="3">
    <source>
        <dbReference type="ARBA" id="ARBA00022833"/>
    </source>
</evidence>
<dbReference type="InterPro" id="IPR049548">
    <property type="entry name" value="Sina-like_RING"/>
</dbReference>
<dbReference type="InterPro" id="IPR001841">
    <property type="entry name" value="Znf_RING"/>
</dbReference>
<keyword evidence="2 4" id="KW-0863">Zinc-finger</keyword>
<proteinExistence type="predicted"/>
<accession>A0AAV8YH96</accession>
<protein>
    <submittedName>
        <fullName evidence="7">Uncharacterized protein</fullName>
    </submittedName>
</protein>